<gene>
    <name evidence="3" type="ORF">BECKFM1743A_GA0114220_107192</name>
    <name evidence="4" type="ORF">BECKFM1743B_GA0114221_101448</name>
    <name evidence="2" type="ORF">BECKFM1743C_GA0114222_105502</name>
</gene>
<dbReference type="Gene3D" id="2.60.40.10">
    <property type="entry name" value="Immunoglobulins"/>
    <property type="match status" value="1"/>
</dbReference>
<evidence type="ECO:0000313" key="2">
    <source>
        <dbReference type="EMBL" id="VFJ70264.1"/>
    </source>
</evidence>
<sequence>MATYPLEEGKIFILGQEMSRGLKANPDLFPTPPMDATTLDEALAAYVSARGEAVAAQATAEQATATKRAALEALSGGIKSNLRYAEMMVHFDDAKLKTIGWGGRREPTPLTAPGRALDLVDTEQGEGWIKLAWEKPADGGKASTYKVLSREWGGDGEWKTADTTTALEITLAGQERGKDLEYVVVSVNRAGEGPESNTVRAVL</sequence>
<dbReference type="InterPro" id="IPR036116">
    <property type="entry name" value="FN3_sf"/>
</dbReference>
<evidence type="ECO:0000259" key="1">
    <source>
        <dbReference type="PROSITE" id="PS50853"/>
    </source>
</evidence>
<dbReference type="InterPro" id="IPR013783">
    <property type="entry name" value="Ig-like_fold"/>
</dbReference>
<dbReference type="AlphaFoldDB" id="A0A450TQA7"/>
<evidence type="ECO:0000313" key="3">
    <source>
        <dbReference type="EMBL" id="VFJ73449.1"/>
    </source>
</evidence>
<dbReference type="PROSITE" id="PS50853">
    <property type="entry name" value="FN3"/>
    <property type="match status" value="1"/>
</dbReference>
<evidence type="ECO:0000313" key="4">
    <source>
        <dbReference type="EMBL" id="VFK10559.1"/>
    </source>
</evidence>
<dbReference type="EMBL" id="CAADEZ010000719">
    <property type="protein sequence ID" value="VFJ73449.1"/>
    <property type="molecule type" value="Genomic_DNA"/>
</dbReference>
<accession>A0A450TQA7</accession>
<dbReference type="CDD" id="cd00063">
    <property type="entry name" value="FN3"/>
    <property type="match status" value="1"/>
</dbReference>
<reference evidence="2" key="1">
    <citation type="submission" date="2019-02" db="EMBL/GenBank/DDBJ databases">
        <authorList>
            <person name="Gruber-Vodicka R. H."/>
            <person name="Seah K. B. B."/>
        </authorList>
    </citation>
    <scope>NUCLEOTIDE SEQUENCE</scope>
    <source>
        <strain evidence="3">BECK_BZ163</strain>
        <strain evidence="4">BECK_BZ164</strain>
        <strain evidence="2">BECK_BZ165</strain>
    </source>
</reference>
<dbReference type="InterPro" id="IPR003961">
    <property type="entry name" value="FN3_dom"/>
</dbReference>
<feature type="domain" description="Fibronectin type-III" evidence="1">
    <location>
        <begin position="113"/>
        <end position="203"/>
    </location>
</feature>
<proteinExistence type="predicted"/>
<name>A0A450TQA7_9GAMM</name>
<organism evidence="2">
    <name type="scientific">Candidatus Kentrum sp. FM</name>
    <dbReference type="NCBI Taxonomy" id="2126340"/>
    <lineage>
        <taxon>Bacteria</taxon>
        <taxon>Pseudomonadati</taxon>
        <taxon>Pseudomonadota</taxon>
        <taxon>Gammaproteobacteria</taxon>
        <taxon>Candidatus Kentrum</taxon>
    </lineage>
</organism>
<dbReference type="EMBL" id="CAADFA010000550">
    <property type="protein sequence ID" value="VFJ70264.1"/>
    <property type="molecule type" value="Genomic_DNA"/>
</dbReference>
<dbReference type="EMBL" id="CAADFL010000144">
    <property type="protein sequence ID" value="VFK10559.1"/>
    <property type="molecule type" value="Genomic_DNA"/>
</dbReference>
<protein>
    <recommendedName>
        <fullName evidence="1">Fibronectin type-III domain-containing protein</fullName>
    </recommendedName>
</protein>
<dbReference type="SUPFAM" id="SSF49265">
    <property type="entry name" value="Fibronectin type III"/>
    <property type="match status" value="1"/>
</dbReference>